<sequence length="133" mass="15158">MNAVNRVDNCLFLNVFLVLLYATSPNASEKISDHLQAWLEDDTNLIDISGPLSETGGFLTVSWSYFPALILILFFLIIVLSAPIVVALYLLYRIYAYILTELFHVFIIPTVLCVKRIIRRLTVPQEHSNEKVD</sequence>
<feature type="transmembrane region" description="Helical" evidence="1">
    <location>
        <begin position="98"/>
        <end position="118"/>
    </location>
</feature>
<dbReference type="Proteomes" id="UP001497525">
    <property type="component" value="Unassembled WGS sequence"/>
</dbReference>
<evidence type="ECO:0000256" key="2">
    <source>
        <dbReference type="SAM" id="SignalP"/>
    </source>
</evidence>
<protein>
    <submittedName>
        <fullName evidence="3">Uncharacterized protein</fullName>
    </submittedName>
</protein>
<reference evidence="3" key="1">
    <citation type="submission" date="2024-06" db="EMBL/GenBank/DDBJ databases">
        <authorList>
            <person name="Liu X."/>
            <person name="Lenzi L."/>
            <person name="Haldenby T S."/>
            <person name="Uol C."/>
        </authorList>
    </citation>
    <scope>NUCLEOTIDE SEQUENCE</scope>
</reference>
<feature type="chain" id="PRO_5043785875" evidence="2">
    <location>
        <begin position="29"/>
        <end position="133"/>
    </location>
</feature>
<keyword evidence="1" id="KW-1133">Transmembrane helix</keyword>
<evidence type="ECO:0000256" key="1">
    <source>
        <dbReference type="SAM" id="Phobius"/>
    </source>
</evidence>
<dbReference type="AlphaFoldDB" id="A0AAV2TTG5"/>
<keyword evidence="1" id="KW-0472">Membrane</keyword>
<proteinExistence type="predicted"/>
<feature type="signal peptide" evidence="2">
    <location>
        <begin position="1"/>
        <end position="28"/>
    </location>
</feature>
<feature type="transmembrane region" description="Helical" evidence="1">
    <location>
        <begin position="65"/>
        <end position="91"/>
    </location>
</feature>
<evidence type="ECO:0000313" key="3">
    <source>
        <dbReference type="EMBL" id="CAL5140707.1"/>
    </source>
</evidence>
<comment type="caution">
    <text evidence="3">The sequence shown here is derived from an EMBL/GenBank/DDBJ whole genome shotgun (WGS) entry which is preliminary data.</text>
</comment>
<dbReference type="EMBL" id="CAXLJL010000778">
    <property type="protein sequence ID" value="CAL5140707.1"/>
    <property type="molecule type" value="Genomic_DNA"/>
</dbReference>
<evidence type="ECO:0000313" key="4">
    <source>
        <dbReference type="Proteomes" id="UP001497525"/>
    </source>
</evidence>
<gene>
    <name evidence="3" type="ORF">CDAUBV1_LOCUS16002</name>
</gene>
<keyword evidence="1" id="KW-0812">Transmembrane</keyword>
<name>A0AAV2TTG5_CALDB</name>
<keyword evidence="2" id="KW-0732">Signal</keyword>
<organism evidence="3 4">
    <name type="scientific">Calicophoron daubneyi</name>
    <name type="common">Rumen fluke</name>
    <name type="synonym">Paramphistomum daubneyi</name>
    <dbReference type="NCBI Taxonomy" id="300641"/>
    <lineage>
        <taxon>Eukaryota</taxon>
        <taxon>Metazoa</taxon>
        <taxon>Spiralia</taxon>
        <taxon>Lophotrochozoa</taxon>
        <taxon>Platyhelminthes</taxon>
        <taxon>Trematoda</taxon>
        <taxon>Digenea</taxon>
        <taxon>Plagiorchiida</taxon>
        <taxon>Pronocephalata</taxon>
        <taxon>Paramphistomoidea</taxon>
        <taxon>Paramphistomidae</taxon>
        <taxon>Calicophoron</taxon>
    </lineage>
</organism>
<accession>A0AAV2TTG5</accession>